<sequence>MDAELRLSPLEFTSTTDRVCTELRRLIVTGTLAPGQALNEKSVAQQLGVSRSPVREAFQRLVTERLLLAERNKSVTVKEFTDADIQEIYDARIAIETHAARRIIDAGAAAVTRTTERLESALTELRTQLDEGDRLAVARADLAFHQALVECGGNSRLVAAYELLSAETVTCMAWLENVKPSGDELMQDHRDFVDALQTHDPDQITSVISAHLSLAESNLAASTPAERASRQSAVVPQR</sequence>
<feature type="domain" description="HTH gntR-type" evidence="5">
    <location>
        <begin position="13"/>
        <end position="80"/>
    </location>
</feature>
<dbReference type="RefSeq" id="WP_123271941.1">
    <property type="nucleotide sequence ID" value="NZ_RJJQ01000014.1"/>
</dbReference>
<dbReference type="SMART" id="SM00345">
    <property type="entry name" value="HTH_GNTR"/>
    <property type="match status" value="1"/>
</dbReference>
<dbReference type="InterPro" id="IPR000524">
    <property type="entry name" value="Tscrpt_reg_HTH_GntR"/>
</dbReference>
<dbReference type="PROSITE" id="PS50949">
    <property type="entry name" value="HTH_GNTR"/>
    <property type="match status" value="1"/>
</dbReference>
<dbReference type="EMBL" id="RJJQ01000014">
    <property type="protein sequence ID" value="RNI20847.1"/>
    <property type="molecule type" value="Genomic_DNA"/>
</dbReference>
<dbReference type="SUPFAM" id="SSF48008">
    <property type="entry name" value="GntR ligand-binding domain-like"/>
    <property type="match status" value="1"/>
</dbReference>
<name>A0A3M9M6K8_9MICO</name>
<keyword evidence="3" id="KW-0804">Transcription</keyword>
<dbReference type="InterPro" id="IPR036390">
    <property type="entry name" value="WH_DNA-bd_sf"/>
</dbReference>
<dbReference type="Pfam" id="PF00392">
    <property type="entry name" value="GntR"/>
    <property type="match status" value="1"/>
</dbReference>
<dbReference type="SMART" id="SM00895">
    <property type="entry name" value="FCD"/>
    <property type="match status" value="1"/>
</dbReference>
<gene>
    <name evidence="6" type="ORF">EFY87_13115</name>
</gene>
<protein>
    <submittedName>
        <fullName evidence="6">GntR family transcriptional regulator</fullName>
    </submittedName>
</protein>
<evidence type="ECO:0000256" key="4">
    <source>
        <dbReference type="SAM" id="MobiDB-lite"/>
    </source>
</evidence>
<dbReference type="AlphaFoldDB" id="A0A3M9M6K8"/>
<keyword evidence="1" id="KW-0805">Transcription regulation</keyword>
<dbReference type="InterPro" id="IPR011711">
    <property type="entry name" value="GntR_C"/>
</dbReference>
<proteinExistence type="predicted"/>
<dbReference type="InterPro" id="IPR008920">
    <property type="entry name" value="TF_FadR/GntR_C"/>
</dbReference>
<keyword evidence="7" id="KW-1185">Reference proteome</keyword>
<dbReference type="PANTHER" id="PTHR43537:SF5">
    <property type="entry name" value="UXU OPERON TRANSCRIPTIONAL REGULATOR"/>
    <property type="match status" value="1"/>
</dbReference>
<evidence type="ECO:0000259" key="5">
    <source>
        <dbReference type="PROSITE" id="PS50949"/>
    </source>
</evidence>
<dbReference type="PANTHER" id="PTHR43537">
    <property type="entry name" value="TRANSCRIPTIONAL REGULATOR, GNTR FAMILY"/>
    <property type="match status" value="1"/>
</dbReference>
<evidence type="ECO:0000256" key="3">
    <source>
        <dbReference type="ARBA" id="ARBA00023163"/>
    </source>
</evidence>
<dbReference type="CDD" id="cd07377">
    <property type="entry name" value="WHTH_GntR"/>
    <property type="match status" value="1"/>
</dbReference>
<dbReference type="Gene3D" id="1.20.120.530">
    <property type="entry name" value="GntR ligand-binding domain-like"/>
    <property type="match status" value="1"/>
</dbReference>
<organism evidence="6 7">
    <name type="scientific">Flexivirga caeni</name>
    <dbReference type="NCBI Taxonomy" id="2294115"/>
    <lineage>
        <taxon>Bacteria</taxon>
        <taxon>Bacillati</taxon>
        <taxon>Actinomycetota</taxon>
        <taxon>Actinomycetes</taxon>
        <taxon>Micrococcales</taxon>
        <taxon>Dermacoccaceae</taxon>
        <taxon>Flexivirga</taxon>
    </lineage>
</organism>
<evidence type="ECO:0000313" key="7">
    <source>
        <dbReference type="Proteomes" id="UP000271678"/>
    </source>
</evidence>
<accession>A0A3M9M6K8</accession>
<dbReference type="SUPFAM" id="SSF46785">
    <property type="entry name" value="Winged helix' DNA-binding domain"/>
    <property type="match status" value="1"/>
</dbReference>
<dbReference type="Gene3D" id="1.10.10.10">
    <property type="entry name" value="Winged helix-like DNA-binding domain superfamily/Winged helix DNA-binding domain"/>
    <property type="match status" value="1"/>
</dbReference>
<dbReference type="Proteomes" id="UP000271678">
    <property type="component" value="Unassembled WGS sequence"/>
</dbReference>
<reference evidence="6 7" key="1">
    <citation type="submission" date="2018-11" db="EMBL/GenBank/DDBJ databases">
        <title>Draft genome of Simplicispira Flexivirga sp. BO-16.</title>
        <authorList>
            <person name="Im W.T."/>
        </authorList>
    </citation>
    <scope>NUCLEOTIDE SEQUENCE [LARGE SCALE GENOMIC DNA]</scope>
    <source>
        <strain evidence="6 7">BO-16</strain>
    </source>
</reference>
<dbReference type="OrthoDB" id="3523737at2"/>
<dbReference type="GO" id="GO:0003700">
    <property type="term" value="F:DNA-binding transcription factor activity"/>
    <property type="evidence" value="ECO:0007669"/>
    <property type="project" value="InterPro"/>
</dbReference>
<keyword evidence="2" id="KW-0238">DNA-binding</keyword>
<feature type="region of interest" description="Disordered" evidence="4">
    <location>
        <begin position="219"/>
        <end position="238"/>
    </location>
</feature>
<dbReference type="InterPro" id="IPR036388">
    <property type="entry name" value="WH-like_DNA-bd_sf"/>
</dbReference>
<evidence type="ECO:0000313" key="6">
    <source>
        <dbReference type="EMBL" id="RNI20847.1"/>
    </source>
</evidence>
<comment type="caution">
    <text evidence="6">The sequence shown here is derived from an EMBL/GenBank/DDBJ whole genome shotgun (WGS) entry which is preliminary data.</text>
</comment>
<dbReference type="GO" id="GO:0003677">
    <property type="term" value="F:DNA binding"/>
    <property type="evidence" value="ECO:0007669"/>
    <property type="project" value="UniProtKB-KW"/>
</dbReference>
<evidence type="ECO:0000256" key="1">
    <source>
        <dbReference type="ARBA" id="ARBA00023015"/>
    </source>
</evidence>
<evidence type="ECO:0000256" key="2">
    <source>
        <dbReference type="ARBA" id="ARBA00023125"/>
    </source>
</evidence>
<dbReference type="Pfam" id="PF07729">
    <property type="entry name" value="FCD"/>
    <property type="match status" value="1"/>
</dbReference>